<feature type="compositionally biased region" description="Polar residues" evidence="1">
    <location>
        <begin position="93"/>
        <end position="109"/>
    </location>
</feature>
<feature type="region of interest" description="Disordered" evidence="1">
    <location>
        <begin position="51"/>
        <end position="76"/>
    </location>
</feature>
<gene>
    <name evidence="2" type="ORF">CPB84DRAFT_621595</name>
</gene>
<name>A0A9P5N9A4_GYMJU</name>
<evidence type="ECO:0000313" key="2">
    <source>
        <dbReference type="EMBL" id="KAF8873533.1"/>
    </source>
</evidence>
<dbReference type="AlphaFoldDB" id="A0A9P5N9A4"/>
<proteinExistence type="predicted"/>
<sequence>MNVDVDVEQGSPSSHLYHHLSPAWPDADTHDNSTLLYTLFQFPAPASYSRHELGDVPPVPSPQRGTPLPIRHPKTTRKTTTALHALFSAPNPAYTTPKTMKAKTTSNLH</sequence>
<evidence type="ECO:0000313" key="3">
    <source>
        <dbReference type="Proteomes" id="UP000724874"/>
    </source>
</evidence>
<accession>A0A9P5N9A4</accession>
<organism evidence="2 3">
    <name type="scientific">Gymnopilus junonius</name>
    <name type="common">Spectacular rustgill mushroom</name>
    <name type="synonym">Gymnopilus spectabilis subsp. junonius</name>
    <dbReference type="NCBI Taxonomy" id="109634"/>
    <lineage>
        <taxon>Eukaryota</taxon>
        <taxon>Fungi</taxon>
        <taxon>Dikarya</taxon>
        <taxon>Basidiomycota</taxon>
        <taxon>Agaricomycotina</taxon>
        <taxon>Agaricomycetes</taxon>
        <taxon>Agaricomycetidae</taxon>
        <taxon>Agaricales</taxon>
        <taxon>Agaricineae</taxon>
        <taxon>Hymenogastraceae</taxon>
        <taxon>Gymnopilus</taxon>
    </lineage>
</organism>
<dbReference type="EMBL" id="JADNYJ010000234">
    <property type="protein sequence ID" value="KAF8873533.1"/>
    <property type="molecule type" value="Genomic_DNA"/>
</dbReference>
<comment type="caution">
    <text evidence="2">The sequence shown here is derived from an EMBL/GenBank/DDBJ whole genome shotgun (WGS) entry which is preliminary data.</text>
</comment>
<evidence type="ECO:0000256" key="1">
    <source>
        <dbReference type="SAM" id="MobiDB-lite"/>
    </source>
</evidence>
<keyword evidence="3" id="KW-1185">Reference proteome</keyword>
<protein>
    <submittedName>
        <fullName evidence="2">Uncharacterized protein</fullName>
    </submittedName>
</protein>
<dbReference type="Proteomes" id="UP000724874">
    <property type="component" value="Unassembled WGS sequence"/>
</dbReference>
<reference evidence="2" key="1">
    <citation type="submission" date="2020-11" db="EMBL/GenBank/DDBJ databases">
        <authorList>
            <consortium name="DOE Joint Genome Institute"/>
            <person name="Ahrendt S."/>
            <person name="Riley R."/>
            <person name="Andreopoulos W."/>
            <person name="LaButti K."/>
            <person name="Pangilinan J."/>
            <person name="Ruiz-duenas F.J."/>
            <person name="Barrasa J.M."/>
            <person name="Sanchez-Garcia M."/>
            <person name="Camarero S."/>
            <person name="Miyauchi S."/>
            <person name="Serrano A."/>
            <person name="Linde D."/>
            <person name="Babiker R."/>
            <person name="Drula E."/>
            <person name="Ayuso-Fernandez I."/>
            <person name="Pacheco R."/>
            <person name="Padilla G."/>
            <person name="Ferreira P."/>
            <person name="Barriuso J."/>
            <person name="Kellner H."/>
            <person name="Castanera R."/>
            <person name="Alfaro M."/>
            <person name="Ramirez L."/>
            <person name="Pisabarro A.G."/>
            <person name="Kuo A."/>
            <person name="Tritt A."/>
            <person name="Lipzen A."/>
            <person name="He G."/>
            <person name="Yan M."/>
            <person name="Ng V."/>
            <person name="Cullen D."/>
            <person name="Martin F."/>
            <person name="Rosso M.-N."/>
            <person name="Henrissat B."/>
            <person name="Hibbett D."/>
            <person name="Martinez A.T."/>
            <person name="Grigoriev I.V."/>
        </authorList>
    </citation>
    <scope>NUCLEOTIDE SEQUENCE</scope>
    <source>
        <strain evidence="2">AH 44721</strain>
    </source>
</reference>
<feature type="region of interest" description="Disordered" evidence="1">
    <location>
        <begin position="88"/>
        <end position="109"/>
    </location>
</feature>